<comment type="caution">
    <text evidence="7">The sequence shown here is derived from an EMBL/GenBank/DDBJ whole genome shotgun (WGS) entry which is preliminary data.</text>
</comment>
<evidence type="ECO:0000256" key="6">
    <source>
        <dbReference type="RuleBase" id="RU363076"/>
    </source>
</evidence>
<dbReference type="InterPro" id="IPR002994">
    <property type="entry name" value="Surf1/Shy1"/>
</dbReference>
<keyword evidence="3 6" id="KW-0812">Transmembrane</keyword>
<evidence type="ECO:0000313" key="8">
    <source>
        <dbReference type="Proteomes" id="UP001596456"/>
    </source>
</evidence>
<feature type="transmembrane region" description="Helical" evidence="6">
    <location>
        <begin position="16"/>
        <end position="35"/>
    </location>
</feature>
<accession>A0ABW2KYT4</accession>
<evidence type="ECO:0000256" key="3">
    <source>
        <dbReference type="ARBA" id="ARBA00022692"/>
    </source>
</evidence>
<sequence length="254" mass="27083">MPAPTPGRPPGRAKTVAGAVLVLLGIAVLVGLGTWQMQRLAWKAALIDRIETRMAAAPVPLPVWPDGAGRSPAPDPQDWDYRPVLLTGRFEHAQELYLGPRVRGGQPGLHVLTPFVRADGQGTVLVDRGWIPADRRDPADRADGLPAGTVTLAGVARVPPPRGWMQPENRPEENYWFWIDLPAMEAATGAGGLAPLVVEAAAGPDAGVLPVGGQTVVALRNNHLSYVVTWYGLAATLAAMYAGSLLRRRRPHPA</sequence>
<dbReference type="EMBL" id="JBHTCM010000015">
    <property type="protein sequence ID" value="MFC7334303.1"/>
    <property type="molecule type" value="Genomic_DNA"/>
</dbReference>
<evidence type="ECO:0000256" key="4">
    <source>
        <dbReference type="ARBA" id="ARBA00022989"/>
    </source>
</evidence>
<keyword evidence="8" id="KW-1185">Reference proteome</keyword>
<name>A0ABW2KYT4_9PROT</name>
<reference evidence="8" key="1">
    <citation type="journal article" date="2019" name="Int. J. Syst. Evol. Microbiol.">
        <title>The Global Catalogue of Microorganisms (GCM) 10K type strain sequencing project: providing services to taxonomists for standard genome sequencing and annotation.</title>
        <authorList>
            <consortium name="The Broad Institute Genomics Platform"/>
            <consortium name="The Broad Institute Genome Sequencing Center for Infectious Disease"/>
            <person name="Wu L."/>
            <person name="Ma J."/>
        </authorList>
    </citation>
    <scope>NUCLEOTIDE SEQUENCE [LARGE SCALE GENOMIC DNA]</scope>
    <source>
        <strain evidence="8">CGMCC 1.16275</strain>
    </source>
</reference>
<gene>
    <name evidence="7" type="ORF">ACFQPS_14135</name>
</gene>
<evidence type="ECO:0000256" key="1">
    <source>
        <dbReference type="ARBA" id="ARBA00004370"/>
    </source>
</evidence>
<organism evidence="7 8">
    <name type="scientific">Rhodocista pekingensis</name>
    <dbReference type="NCBI Taxonomy" id="201185"/>
    <lineage>
        <taxon>Bacteria</taxon>
        <taxon>Pseudomonadati</taxon>
        <taxon>Pseudomonadota</taxon>
        <taxon>Alphaproteobacteria</taxon>
        <taxon>Rhodospirillales</taxon>
        <taxon>Azospirillaceae</taxon>
        <taxon>Rhodocista</taxon>
    </lineage>
</organism>
<evidence type="ECO:0000313" key="7">
    <source>
        <dbReference type="EMBL" id="MFC7334303.1"/>
    </source>
</evidence>
<dbReference type="Proteomes" id="UP001596456">
    <property type="component" value="Unassembled WGS sequence"/>
</dbReference>
<comment type="similarity">
    <text evidence="2 6">Belongs to the SURF1 family.</text>
</comment>
<keyword evidence="4 6" id="KW-1133">Transmembrane helix</keyword>
<keyword evidence="6" id="KW-1003">Cell membrane</keyword>
<proteinExistence type="inferred from homology"/>
<evidence type="ECO:0000256" key="5">
    <source>
        <dbReference type="ARBA" id="ARBA00023136"/>
    </source>
</evidence>
<keyword evidence="5 6" id="KW-0472">Membrane</keyword>
<dbReference type="InterPro" id="IPR045214">
    <property type="entry name" value="Surf1/Surf4"/>
</dbReference>
<feature type="transmembrane region" description="Helical" evidence="6">
    <location>
        <begin position="224"/>
        <end position="243"/>
    </location>
</feature>
<protein>
    <recommendedName>
        <fullName evidence="6">SURF1-like protein</fullName>
    </recommendedName>
</protein>
<evidence type="ECO:0000256" key="2">
    <source>
        <dbReference type="ARBA" id="ARBA00007165"/>
    </source>
</evidence>
<dbReference type="PANTHER" id="PTHR23427">
    <property type="entry name" value="SURFEIT LOCUS PROTEIN"/>
    <property type="match status" value="1"/>
</dbReference>
<comment type="subcellular location">
    <subcellularLocation>
        <location evidence="6">Cell membrane</location>
        <topology evidence="6">Multi-pass membrane protein</topology>
    </subcellularLocation>
    <subcellularLocation>
        <location evidence="1">Membrane</location>
    </subcellularLocation>
</comment>
<dbReference type="RefSeq" id="WP_377359866.1">
    <property type="nucleotide sequence ID" value="NZ_JBHTCM010000015.1"/>
</dbReference>
<dbReference type="CDD" id="cd06662">
    <property type="entry name" value="SURF1"/>
    <property type="match status" value="1"/>
</dbReference>
<dbReference type="PANTHER" id="PTHR23427:SF2">
    <property type="entry name" value="SURFEIT LOCUS PROTEIN 1"/>
    <property type="match status" value="1"/>
</dbReference>
<dbReference type="PROSITE" id="PS50895">
    <property type="entry name" value="SURF1"/>
    <property type="match status" value="1"/>
</dbReference>
<dbReference type="Pfam" id="PF02104">
    <property type="entry name" value="SURF1"/>
    <property type="match status" value="1"/>
</dbReference>